<keyword evidence="5" id="KW-1185">Reference proteome</keyword>
<dbReference type="SMART" id="SM00577">
    <property type="entry name" value="CPDc"/>
    <property type="match status" value="1"/>
</dbReference>
<dbReference type="Pfam" id="PF03031">
    <property type="entry name" value="NIF"/>
    <property type="match status" value="1"/>
</dbReference>
<keyword evidence="1" id="KW-0809">Transit peptide</keyword>
<dbReference type="SUPFAM" id="SSF56784">
    <property type="entry name" value="HAD-like"/>
    <property type="match status" value="1"/>
</dbReference>
<feature type="compositionally biased region" description="Polar residues" evidence="2">
    <location>
        <begin position="94"/>
        <end position="105"/>
    </location>
</feature>
<dbReference type="Gene3D" id="3.40.50.1000">
    <property type="entry name" value="HAD superfamily/HAD-like"/>
    <property type="match status" value="1"/>
</dbReference>
<evidence type="ECO:0000313" key="4">
    <source>
        <dbReference type="EMBL" id="RKF62986.1"/>
    </source>
</evidence>
<comment type="similarity">
    <text evidence="1">Belongs to the TIM50 family.</text>
</comment>
<proteinExistence type="inferred from homology"/>
<evidence type="ECO:0000313" key="5">
    <source>
        <dbReference type="Proteomes" id="UP000286134"/>
    </source>
</evidence>
<dbReference type="OrthoDB" id="1711508at2759"/>
<dbReference type="PROSITE" id="PS50969">
    <property type="entry name" value="FCP1"/>
    <property type="match status" value="1"/>
</dbReference>
<name>A0A420HZX2_9PEZI</name>
<accession>A0A420HZX2</accession>
<comment type="function">
    <text evidence="1">Essential component of the TIM23 complex, a complex that mediates the translocation of transit peptide-containing proteins across the mitochondrial inner membrane.</text>
</comment>
<feature type="domain" description="FCP1 homology" evidence="3">
    <location>
        <begin position="139"/>
        <end position="310"/>
    </location>
</feature>
<feature type="region of interest" description="Disordered" evidence="2">
    <location>
        <begin position="89"/>
        <end position="121"/>
    </location>
</feature>
<dbReference type="InterPro" id="IPR036412">
    <property type="entry name" value="HAD-like_sf"/>
</dbReference>
<dbReference type="InterPro" id="IPR004274">
    <property type="entry name" value="FCP1_dom"/>
</dbReference>
<gene>
    <name evidence="4" type="ORF">OnM2_028088</name>
</gene>
<dbReference type="PANTHER" id="PTHR12210">
    <property type="entry name" value="DULLARD PROTEIN PHOSPHATASE"/>
    <property type="match status" value="1"/>
</dbReference>
<dbReference type="GO" id="GO:0005744">
    <property type="term" value="C:TIM23 mitochondrial import inner membrane translocase complex"/>
    <property type="evidence" value="ECO:0007669"/>
    <property type="project" value="UniProtKB-UniRule"/>
</dbReference>
<dbReference type="InterPro" id="IPR050365">
    <property type="entry name" value="TIM50"/>
</dbReference>
<keyword evidence="1" id="KW-0496">Mitochondrion</keyword>
<dbReference type="STRING" id="212602.A0A420HZX2"/>
<protein>
    <recommendedName>
        <fullName evidence="1">Mitochondrial import inner membrane translocase subunit TIM50</fullName>
    </recommendedName>
</protein>
<dbReference type="EMBL" id="MCFK01002893">
    <property type="protein sequence ID" value="RKF62986.1"/>
    <property type="molecule type" value="Genomic_DNA"/>
</dbReference>
<reference evidence="4 5" key="1">
    <citation type="journal article" date="2018" name="BMC Genomics">
        <title>Comparative genome analyses reveal sequence features reflecting distinct modes of host-adaptation between dicot and monocot powdery mildew.</title>
        <authorList>
            <person name="Wu Y."/>
            <person name="Ma X."/>
            <person name="Pan Z."/>
            <person name="Kale S.D."/>
            <person name="Song Y."/>
            <person name="King H."/>
            <person name="Zhang Q."/>
            <person name="Presley C."/>
            <person name="Deng X."/>
            <person name="Wei C.I."/>
            <person name="Xiao S."/>
        </authorList>
    </citation>
    <scope>NUCLEOTIDE SEQUENCE [LARGE SCALE GENOMIC DNA]</scope>
    <source>
        <strain evidence="4">UMSG2</strain>
    </source>
</reference>
<comment type="caution">
    <text evidence="4">The sequence shown here is derived from an EMBL/GenBank/DDBJ whole genome shotgun (WGS) entry which is preliminary data.</text>
</comment>
<keyword evidence="1" id="KW-0653">Protein transport</keyword>
<sequence>MLKLSNSSWYLTQIISNKSNTPKISLRYAFRKVESSFPLRLARWLYLTAKGPRFLDHYESLIKSRGVCPNNIFMNKSILKISQWPEKNRKVQDKQSSNKAYSSKVPTKKRSERLEPSTGKPSFTDAYMQNSCEKIRRLEKPQHLLVILDLNGTLLYRPNRSKRSTHVTPRPYSFEFLRDCTDKFAVVIWSSARPVNVRSICDNMLSPNLQNKILAIWARDKFDLSNQDYNLRVTCYKRLTKLWDDKTISMSHPEYSQGARWDQTNTVLIDDSIEKARTEPYNLIKIPEFLGDPNEPGDVLLQVYGFLNHVSMFSNVSAYLRQHPFTLSSS</sequence>
<comment type="subunit">
    <text evidence="1">Component of the TIM23 complex.</text>
</comment>
<comment type="subcellular location">
    <subcellularLocation>
        <location evidence="1">Mitochondrion inner membrane</location>
        <topology evidence="1">Single-pass membrane protein</topology>
    </subcellularLocation>
</comment>
<evidence type="ECO:0000259" key="3">
    <source>
        <dbReference type="PROSITE" id="PS50969"/>
    </source>
</evidence>
<keyword evidence="1" id="KW-0813">Transport</keyword>
<dbReference type="Proteomes" id="UP000286134">
    <property type="component" value="Unassembled WGS sequence"/>
</dbReference>
<dbReference type="GO" id="GO:0015031">
    <property type="term" value="P:protein transport"/>
    <property type="evidence" value="ECO:0007669"/>
    <property type="project" value="UniProtKB-KW"/>
</dbReference>
<keyword evidence="1" id="KW-0811">Translocation</keyword>
<organism evidence="4 5">
    <name type="scientific">Erysiphe neolycopersici</name>
    <dbReference type="NCBI Taxonomy" id="212602"/>
    <lineage>
        <taxon>Eukaryota</taxon>
        <taxon>Fungi</taxon>
        <taxon>Dikarya</taxon>
        <taxon>Ascomycota</taxon>
        <taxon>Pezizomycotina</taxon>
        <taxon>Leotiomycetes</taxon>
        <taxon>Erysiphales</taxon>
        <taxon>Erysiphaceae</taxon>
        <taxon>Erysiphe</taxon>
    </lineage>
</organism>
<evidence type="ECO:0000256" key="1">
    <source>
        <dbReference type="RuleBase" id="RU365079"/>
    </source>
</evidence>
<dbReference type="AlphaFoldDB" id="A0A420HZX2"/>
<dbReference type="InterPro" id="IPR023214">
    <property type="entry name" value="HAD_sf"/>
</dbReference>
<evidence type="ECO:0000256" key="2">
    <source>
        <dbReference type="SAM" id="MobiDB-lite"/>
    </source>
</evidence>